<evidence type="ECO:0000313" key="2">
    <source>
        <dbReference type="Proteomes" id="UP001378592"/>
    </source>
</evidence>
<name>A0AAN9Z1G8_9ORTH</name>
<comment type="caution">
    <text evidence="1">The sequence shown here is derived from an EMBL/GenBank/DDBJ whole genome shotgun (WGS) entry which is preliminary data.</text>
</comment>
<sequence length="606" mass="68911">MFLHFVEKGMHFVMDATVGSSLFSPMFLLLLTLPSNPSATLPERCNVSRDVHLSDDICLISSYSNSTGLSDSVISPEDIDFILRDRTSGILEVKFPILKKYVAYELRLNVIEHVRNQEECNKYVDLQDYLLHSIRQFDVFSCKDDLEQKHCDSAPACTKYTSVIFSHVFGGCYLLHITPKNNSSSGQPTTRRRMIHSEHKKTVIWNMKPSVADQSYPDDHMARITFAYALLRELPVSLTLVQGVNLQETQPCSKTGHKHSCCHLDKNTQLRCETINDGFYHPYCELVSNRSDVHNSVACTFYNMTPGQYCVILEPIDRDRCHPGTVWTHGHDKISPCKYQHAFTVRKKNLQNQTPVPLSTNHNNNTLIVIGSVGALTALVILCLAMYSGLHYSFPAAGSGDATRNAEIPSSKNNTHPHVLLLYAQDCQPFMKLMSTLRSVLSRVGKCEVLDCFDPACAEFVAAAPEDWMLRAVSVCRIVLVINDCGAELQRKSSLVHAYRYPLPFCHLFLVGLKHVMGSLSSREYCRVFVVRFDSQDLNWITPHIRFLLPHNLSDLLRHLNPSCDTEILEECKDDQRLKDDIEEFLHFKKENPNYLKNLMMPEDNF</sequence>
<dbReference type="Proteomes" id="UP001378592">
    <property type="component" value="Unassembled WGS sequence"/>
</dbReference>
<reference evidence="1 2" key="1">
    <citation type="submission" date="2024-03" db="EMBL/GenBank/DDBJ databases">
        <title>The genome assembly and annotation of the cricket Gryllus longicercus Weissman &amp; Gray.</title>
        <authorList>
            <person name="Szrajer S."/>
            <person name="Gray D."/>
            <person name="Ylla G."/>
        </authorList>
    </citation>
    <scope>NUCLEOTIDE SEQUENCE [LARGE SCALE GENOMIC DNA]</scope>
    <source>
        <strain evidence="1">DAG 2021-001</strain>
        <tissue evidence="1">Whole body minus gut</tissue>
    </source>
</reference>
<gene>
    <name evidence="1" type="ORF">R5R35_011290</name>
</gene>
<organism evidence="1 2">
    <name type="scientific">Gryllus longicercus</name>
    <dbReference type="NCBI Taxonomy" id="2509291"/>
    <lineage>
        <taxon>Eukaryota</taxon>
        <taxon>Metazoa</taxon>
        <taxon>Ecdysozoa</taxon>
        <taxon>Arthropoda</taxon>
        <taxon>Hexapoda</taxon>
        <taxon>Insecta</taxon>
        <taxon>Pterygota</taxon>
        <taxon>Neoptera</taxon>
        <taxon>Polyneoptera</taxon>
        <taxon>Orthoptera</taxon>
        <taxon>Ensifera</taxon>
        <taxon>Gryllidea</taxon>
        <taxon>Grylloidea</taxon>
        <taxon>Gryllidae</taxon>
        <taxon>Gryllinae</taxon>
        <taxon>Gryllus</taxon>
    </lineage>
</organism>
<evidence type="ECO:0000313" key="1">
    <source>
        <dbReference type="EMBL" id="KAK7794531.1"/>
    </source>
</evidence>
<proteinExistence type="predicted"/>
<dbReference type="Gene3D" id="3.40.50.11530">
    <property type="match status" value="1"/>
</dbReference>
<protein>
    <recommendedName>
        <fullName evidence="3">SEFIR domain-containing protein</fullName>
    </recommendedName>
</protein>
<keyword evidence="2" id="KW-1185">Reference proteome</keyword>
<evidence type="ECO:0008006" key="3">
    <source>
        <dbReference type="Google" id="ProtNLM"/>
    </source>
</evidence>
<dbReference type="AlphaFoldDB" id="A0AAN9Z1G8"/>
<dbReference type="EMBL" id="JAZDUA010000331">
    <property type="protein sequence ID" value="KAK7794531.1"/>
    <property type="molecule type" value="Genomic_DNA"/>
</dbReference>
<accession>A0AAN9Z1G8</accession>